<dbReference type="AlphaFoldDB" id="A0A382RZT7"/>
<organism evidence="2">
    <name type="scientific">marine metagenome</name>
    <dbReference type="NCBI Taxonomy" id="408172"/>
    <lineage>
        <taxon>unclassified sequences</taxon>
        <taxon>metagenomes</taxon>
        <taxon>ecological metagenomes</taxon>
    </lineage>
</organism>
<keyword evidence="1" id="KW-0812">Transmembrane</keyword>
<keyword evidence="1" id="KW-1133">Transmembrane helix</keyword>
<evidence type="ECO:0000313" key="2">
    <source>
        <dbReference type="EMBL" id="SVD03214.1"/>
    </source>
</evidence>
<accession>A0A382RZT7</accession>
<gene>
    <name evidence="2" type="ORF">METZ01_LOCUS356068</name>
</gene>
<keyword evidence="1" id="KW-0472">Membrane</keyword>
<feature type="transmembrane region" description="Helical" evidence="1">
    <location>
        <begin position="6"/>
        <end position="25"/>
    </location>
</feature>
<name>A0A382RZT7_9ZZZZ</name>
<protein>
    <submittedName>
        <fullName evidence="2">Uncharacterized protein</fullName>
    </submittedName>
</protein>
<reference evidence="2" key="1">
    <citation type="submission" date="2018-05" db="EMBL/GenBank/DDBJ databases">
        <authorList>
            <person name="Lanie J.A."/>
            <person name="Ng W.-L."/>
            <person name="Kazmierczak K.M."/>
            <person name="Andrzejewski T.M."/>
            <person name="Davidsen T.M."/>
            <person name="Wayne K.J."/>
            <person name="Tettelin H."/>
            <person name="Glass J.I."/>
            <person name="Rusch D."/>
            <person name="Podicherti R."/>
            <person name="Tsui H.-C.T."/>
            <person name="Winkler M.E."/>
        </authorList>
    </citation>
    <scope>NUCLEOTIDE SEQUENCE</scope>
</reference>
<feature type="non-terminal residue" evidence="2">
    <location>
        <position position="150"/>
    </location>
</feature>
<dbReference type="EMBL" id="UINC01125409">
    <property type="protein sequence ID" value="SVD03214.1"/>
    <property type="molecule type" value="Genomic_DNA"/>
</dbReference>
<evidence type="ECO:0000256" key="1">
    <source>
        <dbReference type="SAM" id="Phobius"/>
    </source>
</evidence>
<proteinExistence type="predicted"/>
<sequence length="150" mass="17395">MFDISIWKFILPGIALVILVFILLAKGFGVIKLEYLNLKWLRELKALKLSANDSAYKGALIAIISHCQILNSKWILEESDLDILRNTYQLVKKIAYSYHPDSKHPLEEARIRLVLNAFMELKNHLLLITTWKGFHTATQFRIHHVVTLSR</sequence>